<dbReference type="GO" id="GO:0005886">
    <property type="term" value="C:plasma membrane"/>
    <property type="evidence" value="ECO:0007669"/>
    <property type="project" value="UniProtKB-SubCell"/>
</dbReference>
<accession>A0A8W8JKN6</accession>
<keyword evidence="8" id="KW-1015">Disulfide bond</keyword>
<evidence type="ECO:0000256" key="9">
    <source>
        <dbReference type="SAM" id="Phobius"/>
    </source>
</evidence>
<dbReference type="GO" id="GO:0004930">
    <property type="term" value="F:G protein-coupled receptor activity"/>
    <property type="evidence" value="ECO:0007669"/>
    <property type="project" value="InterPro"/>
</dbReference>
<feature type="domain" description="G-protein coupled receptors family 2 profile 1" evidence="13">
    <location>
        <begin position="775"/>
        <end position="847"/>
    </location>
</feature>
<dbReference type="InterPro" id="IPR000421">
    <property type="entry name" value="FA58C"/>
</dbReference>
<keyword evidence="5 9" id="KW-0812">Transmembrane</keyword>
<dbReference type="Gene3D" id="1.25.40.610">
    <property type="match status" value="1"/>
</dbReference>
<evidence type="ECO:0000256" key="7">
    <source>
        <dbReference type="ARBA" id="ARBA00023136"/>
    </source>
</evidence>
<dbReference type="PROSITE" id="PS50835">
    <property type="entry name" value="IG_LIKE"/>
    <property type="match status" value="1"/>
</dbReference>
<dbReference type="SUPFAM" id="SSF49785">
    <property type="entry name" value="Galactose-binding domain-like"/>
    <property type="match status" value="1"/>
</dbReference>
<dbReference type="Gene3D" id="2.60.220.50">
    <property type="match status" value="1"/>
</dbReference>
<dbReference type="SMART" id="SM00181">
    <property type="entry name" value="EGF"/>
    <property type="match status" value="8"/>
</dbReference>
<dbReference type="Pfam" id="PF07679">
    <property type="entry name" value="I-set"/>
    <property type="match status" value="1"/>
</dbReference>
<evidence type="ECO:0000256" key="6">
    <source>
        <dbReference type="ARBA" id="ARBA00022989"/>
    </source>
</evidence>
<feature type="signal peptide" evidence="10">
    <location>
        <begin position="1"/>
        <end position="18"/>
    </location>
</feature>
<dbReference type="InterPro" id="IPR013783">
    <property type="entry name" value="Ig-like_fold"/>
</dbReference>
<dbReference type="GO" id="GO:0005044">
    <property type="term" value="F:scavenger receptor activity"/>
    <property type="evidence" value="ECO:0007669"/>
    <property type="project" value="InterPro"/>
</dbReference>
<feature type="chain" id="PRO_5036473012" evidence="10">
    <location>
        <begin position="19"/>
        <end position="1189"/>
    </location>
</feature>
<evidence type="ECO:0000256" key="10">
    <source>
        <dbReference type="SAM" id="SignalP"/>
    </source>
</evidence>
<evidence type="ECO:0000259" key="14">
    <source>
        <dbReference type="PROSITE" id="PS50835"/>
    </source>
</evidence>
<feature type="domain" description="F5/8 type C" evidence="11">
    <location>
        <begin position="18"/>
        <end position="176"/>
    </location>
</feature>
<dbReference type="PROSITE" id="PS50022">
    <property type="entry name" value="FA58C_3"/>
    <property type="match status" value="1"/>
</dbReference>
<evidence type="ECO:0000256" key="1">
    <source>
        <dbReference type="ARBA" id="ARBA00004236"/>
    </source>
</evidence>
<dbReference type="InterPro" id="IPR046338">
    <property type="entry name" value="GAIN_dom_sf"/>
</dbReference>
<dbReference type="SMART" id="SM00008">
    <property type="entry name" value="HormR"/>
    <property type="match status" value="1"/>
</dbReference>
<dbReference type="InterPro" id="IPR042635">
    <property type="entry name" value="MEGF10/SREC1/2-like"/>
</dbReference>
<keyword evidence="3" id="KW-1003">Cell membrane</keyword>
<dbReference type="InterPro" id="IPR008979">
    <property type="entry name" value="Galactose-bd-like_sf"/>
</dbReference>
<dbReference type="InterPro" id="IPR036179">
    <property type="entry name" value="Ig-like_dom_sf"/>
</dbReference>
<dbReference type="PROSITE" id="PS50227">
    <property type="entry name" value="G_PROTEIN_RECEP_F2_3"/>
    <property type="match status" value="1"/>
</dbReference>
<dbReference type="InterPro" id="IPR000203">
    <property type="entry name" value="GPS"/>
</dbReference>
<dbReference type="SUPFAM" id="SSF111418">
    <property type="entry name" value="Hormone receptor domain"/>
    <property type="match status" value="1"/>
</dbReference>
<dbReference type="InterPro" id="IPR013098">
    <property type="entry name" value="Ig_I-set"/>
</dbReference>
<dbReference type="InterPro" id="IPR036445">
    <property type="entry name" value="GPCR_2_extracell_dom_sf"/>
</dbReference>
<dbReference type="PROSITE" id="PS50221">
    <property type="entry name" value="GAIN_B"/>
    <property type="match status" value="1"/>
</dbReference>
<dbReference type="PANTHER" id="PTHR24043:SF8">
    <property type="entry name" value="EGF-LIKE DOMAIN-CONTAINING PROTEIN"/>
    <property type="match status" value="1"/>
</dbReference>
<comment type="similarity">
    <text evidence="2">Belongs to the G-protein coupled receptor 2 family. Adhesion G-protein coupled receptor (ADGR) subfamily.</text>
</comment>
<dbReference type="SUPFAM" id="SSF48726">
    <property type="entry name" value="Immunoglobulin"/>
    <property type="match status" value="2"/>
</dbReference>
<dbReference type="InterPro" id="IPR032471">
    <property type="entry name" value="AGRL2-4_GAIN_subdom_A"/>
</dbReference>
<keyword evidence="7 9" id="KW-0472">Membrane</keyword>
<keyword evidence="10" id="KW-0732">Signal</keyword>
<dbReference type="Proteomes" id="UP000005408">
    <property type="component" value="Unassembled WGS sequence"/>
</dbReference>
<dbReference type="InterPro" id="IPR001879">
    <property type="entry name" value="GPCR_2_extracellular_dom"/>
</dbReference>
<dbReference type="InterPro" id="IPR057244">
    <property type="entry name" value="GAIN_B"/>
</dbReference>
<dbReference type="InterPro" id="IPR007110">
    <property type="entry name" value="Ig-like_dom"/>
</dbReference>
<proteinExistence type="inferred from homology"/>
<dbReference type="Gene3D" id="2.60.120.260">
    <property type="entry name" value="Galactose-binding domain-like"/>
    <property type="match status" value="1"/>
</dbReference>
<feature type="domain" description="Ig-like" evidence="14">
    <location>
        <begin position="692"/>
        <end position="781"/>
    </location>
</feature>
<dbReference type="PANTHER" id="PTHR24043">
    <property type="entry name" value="SCAVENGER RECEPTOR CLASS F"/>
    <property type="match status" value="1"/>
</dbReference>
<dbReference type="InterPro" id="IPR000742">
    <property type="entry name" value="EGF"/>
</dbReference>
<feature type="transmembrane region" description="Helical" evidence="9">
    <location>
        <begin position="1157"/>
        <end position="1179"/>
    </location>
</feature>
<name>A0A8W8JKN6_MAGGI</name>
<evidence type="ECO:0000256" key="3">
    <source>
        <dbReference type="ARBA" id="ARBA00022475"/>
    </source>
</evidence>
<dbReference type="InterPro" id="IPR003599">
    <property type="entry name" value="Ig_sub"/>
</dbReference>
<sequence length="1189" mass="132355">MKLIIVILFGFLWDNINCFENICRGNSTTLLLSSTYINLFATLANDGNFDTTASYCSHTDINKDIAWFQVDFGKLYSIANVKIYYRKEGDDGMQPIRFRQFYLDVANSSATQSSTIQRVRCYTDKTTAPDVPRNILDIPCKHTARYVIVETTYDAPDDGLYTGAMLEICEIEVYGCESGKYGENCMPCQGCETCDINSGQCEECTDGRHGRNCSSICGHCVNGKPCQRETGVCDLGCDPGYQTLHCIEACSGGVYGQNCSLPCGQCLDNEQCHHINGTCMNGCGRGYQGLNCTEVCTAGYYGEHCISICGHCLNNSACDHITGVCEQGCESGFQRENCTEVCTGGMYGSNCSVICGNCFESQQCHHINGTCMNGCSRGYQGVHCTEGWSGRFCQEVCTAGFYGENCSSICGHCLNNSVCDHVTGVCEQGCEPGYQGENCTKVCLGGMYGSNCRVTCGNCFESKQCHYINGTCMNGCGRGYQGIHCTEECDDYFFGENCEKRCNSTCRNCNKSSGECEYGCYPGWTGRFCQEECTAGYYGGLCSSICGHCLNNSTCDHITGVCEQGCEPGYQGEICTEACNGGIYQGLKCIEEILQILQFKSNSLELREGKPAWFELQVLSHLDFKVEWFHDGYMITTSRARFIITSTDMRNATSFHTLQIDRVMQRDTGEWKITVSNEVTYVTRKVTVTVIPELVIKMNPQFDFSVPSGDIIYLQCTVSNPESLYHVTNGRIVFMKNGSLLSVGESYTNFSTIWRKLSATGNDSGRYTCVHSGYDCPVSVSVYINVIQPQQKGCKSEQSDGIIWNTTLAGTTKKEPCPENQIGFVTRYCNSDGIWVSPSFLKCMDEALMIASTELDSIIQDGIQNKEKIQETMNNTLQVMQNLTSSKNEINSGDLSSSLDILEKIVNVTNSTQSIIEKKVFYAVVDNVLSSNNTRSWSIVSKESEKDASSLLKTMERLSDIIIKNHNITTTQFSGSNFELKIDKTNIDQREIRFPDPTSMNLSRNLEDSYTFLELPKQGGHAEKAINYVAVIYKTMSDILSSDFHRNDNENEEKATPKKIEYVNSAVLSLTTQADFGELNPPLNLTFKHVNQIESKRMQVICVSWDFAISKWTERGCKMKQSDHSTTKCQCNHLTNFAILMRPYSANVKDKQSLKTMSLGGVIISILFTVMTLIIYVRIWRYVYFNGRP</sequence>
<evidence type="ECO:0000256" key="5">
    <source>
        <dbReference type="ARBA" id="ARBA00022692"/>
    </source>
</evidence>
<reference evidence="15" key="1">
    <citation type="submission" date="2022-08" db="UniProtKB">
        <authorList>
            <consortium name="EnsemblMetazoa"/>
        </authorList>
    </citation>
    <scope>IDENTIFICATION</scope>
    <source>
        <strain evidence="15">05x7-T-G4-1.051#20</strain>
    </source>
</reference>
<evidence type="ECO:0000313" key="15">
    <source>
        <dbReference type="EnsemblMetazoa" id="G19730.1:cds"/>
    </source>
</evidence>
<feature type="domain" description="GAIN-B" evidence="12">
    <location>
        <begin position="969"/>
        <end position="1147"/>
    </location>
</feature>
<comment type="subcellular location">
    <subcellularLocation>
        <location evidence="1">Cell membrane</location>
    </subcellularLocation>
</comment>
<keyword evidence="4" id="KW-0245">EGF-like domain</keyword>
<organism evidence="15 16">
    <name type="scientific">Magallana gigas</name>
    <name type="common">Pacific oyster</name>
    <name type="synonym">Crassostrea gigas</name>
    <dbReference type="NCBI Taxonomy" id="29159"/>
    <lineage>
        <taxon>Eukaryota</taxon>
        <taxon>Metazoa</taxon>
        <taxon>Spiralia</taxon>
        <taxon>Lophotrochozoa</taxon>
        <taxon>Mollusca</taxon>
        <taxon>Bivalvia</taxon>
        <taxon>Autobranchia</taxon>
        <taxon>Pteriomorphia</taxon>
        <taxon>Ostreida</taxon>
        <taxon>Ostreoidea</taxon>
        <taxon>Ostreidae</taxon>
        <taxon>Magallana</taxon>
    </lineage>
</organism>
<evidence type="ECO:0000256" key="4">
    <source>
        <dbReference type="ARBA" id="ARBA00022536"/>
    </source>
</evidence>
<dbReference type="Pfam" id="PF16489">
    <property type="entry name" value="GAIN"/>
    <property type="match status" value="1"/>
</dbReference>
<dbReference type="SMART" id="SM00409">
    <property type="entry name" value="IG"/>
    <property type="match status" value="2"/>
</dbReference>
<evidence type="ECO:0000259" key="12">
    <source>
        <dbReference type="PROSITE" id="PS50221"/>
    </source>
</evidence>
<evidence type="ECO:0000259" key="13">
    <source>
        <dbReference type="PROSITE" id="PS50227"/>
    </source>
</evidence>
<dbReference type="SMART" id="SM00303">
    <property type="entry name" value="GPS"/>
    <property type="match status" value="1"/>
</dbReference>
<evidence type="ECO:0000313" key="16">
    <source>
        <dbReference type="Proteomes" id="UP000005408"/>
    </source>
</evidence>
<keyword evidence="6 9" id="KW-1133">Transmembrane helix</keyword>
<keyword evidence="16" id="KW-1185">Reference proteome</keyword>
<dbReference type="Pfam" id="PF22633">
    <property type="entry name" value="F5_F8_type_C_2"/>
    <property type="match status" value="1"/>
</dbReference>
<evidence type="ECO:0000256" key="8">
    <source>
        <dbReference type="ARBA" id="ARBA00023157"/>
    </source>
</evidence>
<dbReference type="EnsemblMetazoa" id="G19730.1">
    <property type="protein sequence ID" value="G19730.1:cds"/>
    <property type="gene ID" value="G19730"/>
</dbReference>
<protein>
    <submittedName>
        <fullName evidence="15">Uncharacterized protein</fullName>
    </submittedName>
</protein>
<evidence type="ECO:0000256" key="2">
    <source>
        <dbReference type="ARBA" id="ARBA00007343"/>
    </source>
</evidence>
<dbReference type="AlphaFoldDB" id="A0A8W8JKN6"/>
<dbReference type="Gene3D" id="2.170.300.10">
    <property type="entry name" value="Tie2 ligand-binding domain superfamily"/>
    <property type="match status" value="4"/>
</dbReference>
<dbReference type="Gene3D" id="2.60.40.10">
    <property type="entry name" value="Immunoglobulins"/>
    <property type="match status" value="1"/>
</dbReference>
<evidence type="ECO:0000259" key="11">
    <source>
        <dbReference type="PROSITE" id="PS50022"/>
    </source>
</evidence>